<dbReference type="SUPFAM" id="SSF51395">
    <property type="entry name" value="FMN-linked oxidoreductases"/>
    <property type="match status" value="1"/>
</dbReference>
<evidence type="ECO:0000256" key="6">
    <source>
        <dbReference type="ARBA" id="ARBA00023002"/>
    </source>
</evidence>
<dbReference type="Pfam" id="PF00724">
    <property type="entry name" value="Oxidored_FMN"/>
    <property type="match status" value="1"/>
</dbReference>
<evidence type="ECO:0000256" key="2">
    <source>
        <dbReference type="ARBA" id="ARBA00001966"/>
    </source>
</evidence>
<name>A0A917BHF4_9MICO</name>
<dbReference type="GO" id="GO:0010181">
    <property type="term" value="F:FMN binding"/>
    <property type="evidence" value="ECO:0007669"/>
    <property type="project" value="InterPro"/>
</dbReference>
<proteinExistence type="predicted"/>
<accession>A0A917BHF4</accession>
<evidence type="ECO:0000256" key="3">
    <source>
        <dbReference type="ARBA" id="ARBA00022630"/>
    </source>
</evidence>
<keyword evidence="7" id="KW-0408">Iron</keyword>
<dbReference type="InterPro" id="IPR051793">
    <property type="entry name" value="NADH:flavin_oxidoreductase"/>
</dbReference>
<evidence type="ECO:0000256" key="5">
    <source>
        <dbReference type="ARBA" id="ARBA00022723"/>
    </source>
</evidence>
<reference evidence="10 11" key="1">
    <citation type="journal article" date="2014" name="Int. J. Syst. Evol. Microbiol.">
        <title>Complete genome sequence of Corynebacterium casei LMG S-19264T (=DSM 44701T), isolated from a smear-ripened cheese.</title>
        <authorList>
            <consortium name="US DOE Joint Genome Institute (JGI-PGF)"/>
            <person name="Walter F."/>
            <person name="Albersmeier A."/>
            <person name="Kalinowski J."/>
            <person name="Ruckert C."/>
        </authorList>
    </citation>
    <scope>NUCLEOTIDE SEQUENCE [LARGE SCALE GENOMIC DNA]</scope>
    <source>
        <strain evidence="10 11">CGMCC 1.12976</strain>
    </source>
</reference>
<evidence type="ECO:0000313" key="10">
    <source>
        <dbReference type="EMBL" id="GGF41547.1"/>
    </source>
</evidence>
<keyword evidence="8" id="KW-0411">Iron-sulfur</keyword>
<dbReference type="InterPro" id="IPR001155">
    <property type="entry name" value="OxRdtase_FMN_N"/>
</dbReference>
<sequence length="188" mass="20247">MGTEVTTYDHLFTPIVVGTVRLRNRMMMGSMHIGLEDTEDGFERMAAFYSERVRGGVDLIVSGEISPDEAGRPWAGGAAMITADDVNNHAKIVEAVHAEGGHILMQLLAGVEYLGIDDTGVHIEHLGRESVVAADTVVLCTGQVSQRELADHARLRGLTWHVIGGADVAHELDAKRAIRQGVELVASL</sequence>
<evidence type="ECO:0000313" key="11">
    <source>
        <dbReference type="Proteomes" id="UP000598775"/>
    </source>
</evidence>
<evidence type="ECO:0000256" key="8">
    <source>
        <dbReference type="ARBA" id="ARBA00023014"/>
    </source>
</evidence>
<dbReference type="PANTHER" id="PTHR42917">
    <property type="entry name" value="2,4-DIENOYL-COA REDUCTASE"/>
    <property type="match status" value="1"/>
</dbReference>
<feature type="domain" description="NADH:flavin oxidoreductase/NADH oxidase N-terminal" evidence="9">
    <location>
        <begin position="11"/>
        <end position="115"/>
    </location>
</feature>
<keyword evidence="5" id="KW-0479">Metal-binding</keyword>
<dbReference type="InterPro" id="IPR013785">
    <property type="entry name" value="Aldolase_TIM"/>
</dbReference>
<dbReference type="GO" id="GO:0046872">
    <property type="term" value="F:metal ion binding"/>
    <property type="evidence" value="ECO:0007669"/>
    <property type="project" value="UniProtKB-KW"/>
</dbReference>
<dbReference type="Proteomes" id="UP000598775">
    <property type="component" value="Unassembled WGS sequence"/>
</dbReference>
<dbReference type="EMBL" id="BMGP01000010">
    <property type="protein sequence ID" value="GGF41547.1"/>
    <property type="molecule type" value="Genomic_DNA"/>
</dbReference>
<comment type="caution">
    <text evidence="10">The sequence shown here is derived from an EMBL/GenBank/DDBJ whole genome shotgun (WGS) entry which is preliminary data.</text>
</comment>
<protein>
    <recommendedName>
        <fullName evidence="9">NADH:flavin oxidoreductase/NADH oxidase N-terminal domain-containing protein</fullName>
    </recommendedName>
</protein>
<keyword evidence="11" id="KW-1185">Reference proteome</keyword>
<comment type="cofactor">
    <cofactor evidence="2">
        <name>[4Fe-4S] cluster</name>
        <dbReference type="ChEBI" id="CHEBI:49883"/>
    </cofactor>
</comment>
<keyword evidence="6" id="KW-0560">Oxidoreductase</keyword>
<dbReference type="PANTHER" id="PTHR42917:SF2">
    <property type="entry name" value="2,4-DIENOYL-COA REDUCTASE [(2E)-ENOYL-COA-PRODUCING]"/>
    <property type="match status" value="1"/>
</dbReference>
<gene>
    <name evidence="10" type="ORF">GCM10011399_37760</name>
</gene>
<organism evidence="10 11">
    <name type="scientific">Subtercola lobariae</name>
    <dbReference type="NCBI Taxonomy" id="1588641"/>
    <lineage>
        <taxon>Bacteria</taxon>
        <taxon>Bacillati</taxon>
        <taxon>Actinomycetota</taxon>
        <taxon>Actinomycetes</taxon>
        <taxon>Micrococcales</taxon>
        <taxon>Microbacteriaceae</taxon>
        <taxon>Subtercola</taxon>
    </lineage>
</organism>
<dbReference type="GO" id="GO:0051536">
    <property type="term" value="F:iron-sulfur cluster binding"/>
    <property type="evidence" value="ECO:0007669"/>
    <property type="project" value="UniProtKB-KW"/>
</dbReference>
<evidence type="ECO:0000259" key="9">
    <source>
        <dbReference type="Pfam" id="PF00724"/>
    </source>
</evidence>
<keyword evidence="4" id="KW-0288">FMN</keyword>
<evidence type="ECO:0000256" key="7">
    <source>
        <dbReference type="ARBA" id="ARBA00023004"/>
    </source>
</evidence>
<keyword evidence="3" id="KW-0285">Flavoprotein</keyword>
<evidence type="ECO:0000256" key="4">
    <source>
        <dbReference type="ARBA" id="ARBA00022643"/>
    </source>
</evidence>
<comment type="cofactor">
    <cofactor evidence="1">
        <name>FMN</name>
        <dbReference type="ChEBI" id="CHEBI:58210"/>
    </cofactor>
</comment>
<dbReference type="Gene3D" id="3.20.20.70">
    <property type="entry name" value="Aldolase class I"/>
    <property type="match status" value="1"/>
</dbReference>
<evidence type="ECO:0000256" key="1">
    <source>
        <dbReference type="ARBA" id="ARBA00001917"/>
    </source>
</evidence>
<dbReference type="AlphaFoldDB" id="A0A917BHF4"/>
<dbReference type="GO" id="GO:0016491">
    <property type="term" value="F:oxidoreductase activity"/>
    <property type="evidence" value="ECO:0007669"/>
    <property type="project" value="UniProtKB-KW"/>
</dbReference>